<feature type="non-terminal residue" evidence="1">
    <location>
        <position position="67"/>
    </location>
</feature>
<keyword evidence="2" id="KW-1185">Reference proteome</keyword>
<reference evidence="1" key="1">
    <citation type="submission" date="2022-09" db="EMBL/GenBank/DDBJ databases">
        <title>Fusarium specimens isolated from Avocado Roots.</title>
        <authorList>
            <person name="Stajich J."/>
            <person name="Roper C."/>
            <person name="Heimlech-Rivalta G."/>
        </authorList>
    </citation>
    <scope>NUCLEOTIDE SEQUENCE</scope>
    <source>
        <strain evidence="1">A02</strain>
    </source>
</reference>
<dbReference type="SUPFAM" id="SSF52096">
    <property type="entry name" value="ClpP/crotonase"/>
    <property type="match status" value="1"/>
</dbReference>
<organism evidence="1 2">
    <name type="scientific">Fusarium falciforme</name>
    <dbReference type="NCBI Taxonomy" id="195108"/>
    <lineage>
        <taxon>Eukaryota</taxon>
        <taxon>Fungi</taxon>
        <taxon>Dikarya</taxon>
        <taxon>Ascomycota</taxon>
        <taxon>Pezizomycotina</taxon>
        <taxon>Sordariomycetes</taxon>
        <taxon>Hypocreomycetidae</taxon>
        <taxon>Hypocreales</taxon>
        <taxon>Nectriaceae</taxon>
        <taxon>Fusarium</taxon>
        <taxon>Fusarium solani species complex</taxon>
    </lineage>
</organism>
<comment type="caution">
    <text evidence="1">The sequence shown here is derived from an EMBL/GenBank/DDBJ whole genome shotgun (WGS) entry which is preliminary data.</text>
</comment>
<name>A0A9W8UUA5_9HYPO</name>
<evidence type="ECO:0000313" key="2">
    <source>
        <dbReference type="Proteomes" id="UP001152087"/>
    </source>
</evidence>
<dbReference type="EMBL" id="JAOQAV010000620">
    <property type="protein sequence ID" value="KAJ4175445.1"/>
    <property type="molecule type" value="Genomic_DNA"/>
</dbReference>
<dbReference type="InterPro" id="IPR029045">
    <property type="entry name" value="ClpP/crotonase-like_dom_sf"/>
</dbReference>
<dbReference type="InterPro" id="IPR001753">
    <property type="entry name" value="Enoyl-CoA_hydra/iso"/>
</dbReference>
<dbReference type="AlphaFoldDB" id="A0A9W8UUA5"/>
<protein>
    <recommendedName>
        <fullName evidence="3">Enoyl-CoA hydratase</fullName>
    </recommendedName>
</protein>
<dbReference type="Gene3D" id="3.30.300.220">
    <property type="match status" value="1"/>
</dbReference>
<evidence type="ECO:0000313" key="1">
    <source>
        <dbReference type="EMBL" id="KAJ4175445.1"/>
    </source>
</evidence>
<dbReference type="Proteomes" id="UP001152087">
    <property type="component" value="Unassembled WGS sequence"/>
</dbReference>
<evidence type="ECO:0008006" key="3">
    <source>
        <dbReference type="Google" id="ProtNLM"/>
    </source>
</evidence>
<dbReference type="Pfam" id="PF00378">
    <property type="entry name" value="ECH_1"/>
    <property type="match status" value="1"/>
</dbReference>
<proteinExistence type="predicted"/>
<sequence length="67" mass="7407">MPHHSKPERLVVTTHTEKVCILTFDRPEKRNALSQALIDEFLCELAIASSDARVQAIVVTGGKSIFS</sequence>
<gene>
    <name evidence="1" type="ORF">NW755_014903</name>
</gene>
<accession>A0A9W8UUA5</accession>